<evidence type="ECO:0000259" key="9">
    <source>
        <dbReference type="Pfam" id="PF01850"/>
    </source>
</evidence>
<dbReference type="SUPFAM" id="SSF88723">
    <property type="entry name" value="PIN domain-like"/>
    <property type="match status" value="1"/>
</dbReference>
<dbReference type="PATRIC" id="fig|1122241.3.peg.1512"/>
<evidence type="ECO:0000313" key="11">
    <source>
        <dbReference type="Proteomes" id="UP000075670"/>
    </source>
</evidence>
<dbReference type="PANTHER" id="PTHR33653:SF1">
    <property type="entry name" value="RIBONUCLEASE VAPC2"/>
    <property type="match status" value="1"/>
</dbReference>
<dbReference type="CDD" id="cd18738">
    <property type="entry name" value="PIN_VapC4-5_FitB-like"/>
    <property type="match status" value="1"/>
</dbReference>
<evidence type="ECO:0000256" key="3">
    <source>
        <dbReference type="ARBA" id="ARBA00022722"/>
    </source>
</evidence>
<evidence type="ECO:0000256" key="1">
    <source>
        <dbReference type="ARBA" id="ARBA00001946"/>
    </source>
</evidence>
<evidence type="ECO:0000256" key="2">
    <source>
        <dbReference type="ARBA" id="ARBA00022649"/>
    </source>
</evidence>
<organism evidence="10 11">
    <name type="scientific">Moorella mulderi DSM 14980</name>
    <dbReference type="NCBI Taxonomy" id="1122241"/>
    <lineage>
        <taxon>Bacteria</taxon>
        <taxon>Bacillati</taxon>
        <taxon>Bacillota</taxon>
        <taxon>Clostridia</taxon>
        <taxon>Neomoorellales</taxon>
        <taxon>Neomoorellaceae</taxon>
        <taxon>Neomoorella</taxon>
    </lineage>
</organism>
<name>A0A151AYV6_9FIRM</name>
<dbReference type="InterPro" id="IPR002716">
    <property type="entry name" value="PIN_dom"/>
</dbReference>
<dbReference type="Gene3D" id="3.40.50.1010">
    <property type="entry name" value="5'-nuclease"/>
    <property type="match status" value="1"/>
</dbReference>
<dbReference type="OrthoDB" id="9796690at2"/>
<protein>
    <submittedName>
        <fullName evidence="10">PIN domain protein</fullName>
    </submittedName>
</protein>
<dbReference type="PANTHER" id="PTHR33653">
    <property type="entry name" value="RIBONUCLEASE VAPC2"/>
    <property type="match status" value="1"/>
</dbReference>
<dbReference type="GO" id="GO:0046872">
    <property type="term" value="F:metal ion binding"/>
    <property type="evidence" value="ECO:0007669"/>
    <property type="project" value="UniProtKB-KW"/>
</dbReference>
<keyword evidence="2" id="KW-1277">Toxin-antitoxin system</keyword>
<gene>
    <name evidence="10" type="ORF">MOMUL_14370</name>
</gene>
<keyword evidence="4" id="KW-0479">Metal-binding</keyword>
<dbReference type="Pfam" id="PF01850">
    <property type="entry name" value="PIN"/>
    <property type="match status" value="1"/>
</dbReference>
<comment type="similarity">
    <text evidence="7">Belongs to the PINc/VapC protein family.</text>
</comment>
<keyword evidence="6" id="KW-0460">Magnesium</keyword>
<reference evidence="10 11" key="1">
    <citation type="submission" date="2016-02" db="EMBL/GenBank/DDBJ databases">
        <title>Genome sequence of Moorella mulderi DSM 14980.</title>
        <authorList>
            <person name="Poehlein A."/>
            <person name="Daniel R."/>
        </authorList>
    </citation>
    <scope>NUCLEOTIDE SEQUENCE [LARGE SCALE GENOMIC DNA]</scope>
    <source>
        <strain evidence="10 11">DSM 14980</strain>
    </source>
</reference>
<evidence type="ECO:0000256" key="5">
    <source>
        <dbReference type="ARBA" id="ARBA00022801"/>
    </source>
</evidence>
<evidence type="ECO:0000313" key="10">
    <source>
        <dbReference type="EMBL" id="KYH32835.1"/>
    </source>
</evidence>
<comment type="cofactor">
    <cofactor evidence="1">
        <name>Mg(2+)</name>
        <dbReference type="ChEBI" id="CHEBI:18420"/>
    </cofactor>
</comment>
<comment type="caution">
    <text evidence="10">The sequence shown here is derived from an EMBL/GenBank/DDBJ whole genome shotgun (WGS) entry which is preliminary data.</text>
</comment>
<feature type="region of interest" description="Disordered" evidence="8">
    <location>
        <begin position="147"/>
        <end position="166"/>
    </location>
</feature>
<dbReference type="EMBL" id="LTBC01000003">
    <property type="protein sequence ID" value="KYH32835.1"/>
    <property type="molecule type" value="Genomic_DNA"/>
</dbReference>
<evidence type="ECO:0000256" key="8">
    <source>
        <dbReference type="SAM" id="MobiDB-lite"/>
    </source>
</evidence>
<dbReference type="InterPro" id="IPR029060">
    <property type="entry name" value="PIN-like_dom_sf"/>
</dbReference>
<feature type="compositionally biased region" description="Polar residues" evidence="8">
    <location>
        <begin position="147"/>
        <end position="158"/>
    </location>
</feature>
<evidence type="ECO:0000256" key="4">
    <source>
        <dbReference type="ARBA" id="ARBA00022723"/>
    </source>
</evidence>
<proteinExistence type="inferred from homology"/>
<accession>A0A151AYV6</accession>
<evidence type="ECO:0000256" key="7">
    <source>
        <dbReference type="ARBA" id="ARBA00038093"/>
    </source>
</evidence>
<keyword evidence="5" id="KW-0378">Hydrolase</keyword>
<dbReference type="InterPro" id="IPR050556">
    <property type="entry name" value="Type_II_TA_system_RNase"/>
</dbReference>
<keyword evidence="3" id="KW-0540">Nuclease</keyword>
<dbReference type="Proteomes" id="UP000075670">
    <property type="component" value="Unassembled WGS sequence"/>
</dbReference>
<dbReference type="GO" id="GO:0016787">
    <property type="term" value="F:hydrolase activity"/>
    <property type="evidence" value="ECO:0007669"/>
    <property type="project" value="UniProtKB-KW"/>
</dbReference>
<feature type="domain" description="PIN" evidence="9">
    <location>
        <begin position="11"/>
        <end position="131"/>
    </location>
</feature>
<dbReference type="GO" id="GO:0004518">
    <property type="term" value="F:nuclease activity"/>
    <property type="evidence" value="ECO:0007669"/>
    <property type="project" value="UniProtKB-KW"/>
</dbReference>
<sequence length="166" mass="18641">MTAREQALNKYVIDTNIIIDTMQGVAEAVNFMEKVEVEEVQVFYSVIVEAELFSSHLLTEEDKKDLRRLLNLGDIIDVDSKIALKACELRALSRKNYKRKLKLPDALVAATAIMCSGTLVTRNTDDFKHLSKHGLCLYNPFVQSETVPNDTKTGQNNKGDIGRLNP</sequence>
<dbReference type="AlphaFoldDB" id="A0A151AYV6"/>
<keyword evidence="11" id="KW-1185">Reference proteome</keyword>
<dbReference type="RefSeq" id="WP_062283321.1">
    <property type="nucleotide sequence ID" value="NZ_LTBC01000003.1"/>
</dbReference>
<evidence type="ECO:0000256" key="6">
    <source>
        <dbReference type="ARBA" id="ARBA00022842"/>
    </source>
</evidence>